<dbReference type="PANTHER" id="PTHR30443">
    <property type="entry name" value="INNER MEMBRANE PROTEIN"/>
    <property type="match status" value="1"/>
</dbReference>
<feature type="transmembrane region" description="Helical" evidence="8">
    <location>
        <begin position="151"/>
        <end position="170"/>
    </location>
</feature>
<feature type="transmembrane region" description="Helical" evidence="8">
    <location>
        <begin position="71"/>
        <end position="91"/>
    </location>
</feature>
<evidence type="ECO:0000256" key="4">
    <source>
        <dbReference type="ARBA" id="ARBA00022692"/>
    </source>
</evidence>
<evidence type="ECO:0000256" key="1">
    <source>
        <dbReference type="ARBA" id="ARBA00004651"/>
    </source>
</evidence>
<keyword evidence="3 10" id="KW-0808">Transferase</keyword>
<keyword evidence="11" id="KW-1185">Reference proteome</keyword>
<sequence>MTRFSLRSLRPLWSLRPGSCFLLGSYILLSAVAFFSFAIGKPVEHAWQLFFTEAIAWVVFWAAFQSPRWFHYLLLPAMLAVPVEIYLRLYFGQGISTHHLGIMFETSPKEAMEFLGQKVWLLLILIIAICGWWGISLKAARSSPELTWRHFSRWIVIAVALLGTAIWQYGNCVGIAATPVVAPSNPDSSDEDEAPVITPTTETKGRALSNPDLERLRQRLAKSPGKLPAWAAIPYSEEVMTQTWPFGLVSYAIDFWNERTYFQELSEENRNFRFHAKLIGDPKAPQTVVVVIGESSRFDRWSLNGYKRDTNPRLSSESNLVSLNDMVTPVTATRLSVPIIVSRKPATMGLKAGFSEKSFLTAYKEAGFKTFWISNQMSFGKFDTPVSAFAKEADVTAFLNLGGFTNNSNFDDVLLTPMNQAMQDPSPKKLIVLHTLGNHWNYSHRYPKEFDHWQPSLFGIVDPEYTDLKNKDALNNSYDNSVLYTDWILGELIERLKANNQLSTMMYVSDHGQTLYDGDCLLAFHGHNTQFEFHIPAFIWYSDAYGEQFPEKIEQLHKHQKSKLSTENVFHTLLDMGNIQYPDEKLEWSILNSQLQRHTRFVDSHGWVDYDHADMNGSCREVIAKKPVRKKKKGRK</sequence>
<evidence type="ECO:0000256" key="3">
    <source>
        <dbReference type="ARBA" id="ARBA00022679"/>
    </source>
</evidence>
<dbReference type="Proteomes" id="UP000634011">
    <property type="component" value="Unassembled WGS sequence"/>
</dbReference>
<comment type="caution">
    <text evidence="10">The sequence shown here is derived from an EMBL/GenBank/DDBJ whole genome shotgun (WGS) entry which is preliminary data.</text>
</comment>
<feature type="domain" description="Sulfatase N-terminal" evidence="9">
    <location>
        <begin position="286"/>
        <end position="577"/>
    </location>
</feature>
<feature type="transmembrane region" description="Helical" evidence="8">
    <location>
        <begin position="20"/>
        <end position="39"/>
    </location>
</feature>
<evidence type="ECO:0000256" key="7">
    <source>
        <dbReference type="SAM" id="MobiDB-lite"/>
    </source>
</evidence>
<dbReference type="InterPro" id="IPR058130">
    <property type="entry name" value="PEA_transf_C"/>
</dbReference>
<evidence type="ECO:0000256" key="2">
    <source>
        <dbReference type="ARBA" id="ARBA00022475"/>
    </source>
</evidence>
<dbReference type="SUPFAM" id="SSF53649">
    <property type="entry name" value="Alkaline phosphatase-like"/>
    <property type="match status" value="1"/>
</dbReference>
<proteinExistence type="predicted"/>
<feature type="transmembrane region" description="Helical" evidence="8">
    <location>
        <begin position="119"/>
        <end position="139"/>
    </location>
</feature>
<dbReference type="InterPro" id="IPR017850">
    <property type="entry name" value="Alkaline_phosphatase_core_sf"/>
</dbReference>
<organism evidence="10 11">
    <name type="scientific">Undibacterium jejuense</name>
    <dbReference type="NCBI Taxonomy" id="1344949"/>
    <lineage>
        <taxon>Bacteria</taxon>
        <taxon>Pseudomonadati</taxon>
        <taxon>Pseudomonadota</taxon>
        <taxon>Betaproteobacteria</taxon>
        <taxon>Burkholderiales</taxon>
        <taxon>Oxalobacteraceae</taxon>
        <taxon>Undibacterium</taxon>
    </lineage>
</organism>
<dbReference type="AlphaFoldDB" id="A0A923KJA8"/>
<accession>A0A923KJA8</accession>
<keyword evidence="6 8" id="KW-0472">Membrane</keyword>
<keyword evidence="5 8" id="KW-1133">Transmembrane helix</keyword>
<dbReference type="InterPro" id="IPR000917">
    <property type="entry name" value="Sulfatase_N"/>
</dbReference>
<dbReference type="InterPro" id="IPR040423">
    <property type="entry name" value="PEA_transferase"/>
</dbReference>
<name>A0A923KJA8_9BURK</name>
<dbReference type="GO" id="GO:0009244">
    <property type="term" value="P:lipopolysaccharide core region biosynthetic process"/>
    <property type="evidence" value="ECO:0007669"/>
    <property type="project" value="TreeGrafter"/>
</dbReference>
<feature type="region of interest" description="Disordered" evidence="7">
    <location>
        <begin position="183"/>
        <end position="204"/>
    </location>
</feature>
<evidence type="ECO:0000313" key="11">
    <source>
        <dbReference type="Proteomes" id="UP000634011"/>
    </source>
</evidence>
<dbReference type="PANTHER" id="PTHR30443:SF2">
    <property type="entry name" value="PHOSPHOETHANOLAMINE TRANSFERASE EPTC"/>
    <property type="match status" value="1"/>
</dbReference>
<dbReference type="GO" id="GO:0005886">
    <property type="term" value="C:plasma membrane"/>
    <property type="evidence" value="ECO:0007669"/>
    <property type="project" value="UniProtKB-SubCell"/>
</dbReference>
<reference evidence="10" key="1">
    <citation type="submission" date="2020-08" db="EMBL/GenBank/DDBJ databases">
        <title>Novel species isolated from subtropical streams in China.</title>
        <authorList>
            <person name="Lu H."/>
        </authorList>
    </citation>
    <scope>NUCLEOTIDE SEQUENCE</scope>
    <source>
        <strain evidence="10">KACC 12607</strain>
    </source>
</reference>
<dbReference type="GO" id="GO:0016776">
    <property type="term" value="F:phosphotransferase activity, phosphate group as acceptor"/>
    <property type="evidence" value="ECO:0007669"/>
    <property type="project" value="TreeGrafter"/>
</dbReference>
<dbReference type="Pfam" id="PF00884">
    <property type="entry name" value="Sulfatase"/>
    <property type="match status" value="1"/>
</dbReference>
<evidence type="ECO:0000313" key="10">
    <source>
        <dbReference type="EMBL" id="MBC3863982.1"/>
    </source>
</evidence>
<dbReference type="CDD" id="cd16017">
    <property type="entry name" value="LptA"/>
    <property type="match status" value="1"/>
</dbReference>
<evidence type="ECO:0000256" key="8">
    <source>
        <dbReference type="SAM" id="Phobius"/>
    </source>
</evidence>
<feature type="transmembrane region" description="Helical" evidence="8">
    <location>
        <begin position="45"/>
        <end position="64"/>
    </location>
</feature>
<evidence type="ECO:0000259" key="9">
    <source>
        <dbReference type="Pfam" id="PF00884"/>
    </source>
</evidence>
<protein>
    <submittedName>
        <fullName evidence="10">Phosphoethanolamine transferase</fullName>
    </submittedName>
</protein>
<keyword evidence="4 8" id="KW-0812">Transmembrane</keyword>
<keyword evidence="2" id="KW-1003">Cell membrane</keyword>
<dbReference type="Gene3D" id="3.40.720.10">
    <property type="entry name" value="Alkaline Phosphatase, subunit A"/>
    <property type="match status" value="1"/>
</dbReference>
<comment type="subcellular location">
    <subcellularLocation>
        <location evidence="1">Cell membrane</location>
        <topology evidence="1">Multi-pass membrane protein</topology>
    </subcellularLocation>
</comment>
<gene>
    <name evidence="10" type="ORF">H8K32_17890</name>
</gene>
<dbReference type="EMBL" id="JACOFV010000019">
    <property type="protein sequence ID" value="MBC3863982.1"/>
    <property type="molecule type" value="Genomic_DNA"/>
</dbReference>
<evidence type="ECO:0000256" key="6">
    <source>
        <dbReference type="ARBA" id="ARBA00023136"/>
    </source>
</evidence>
<evidence type="ECO:0000256" key="5">
    <source>
        <dbReference type="ARBA" id="ARBA00022989"/>
    </source>
</evidence>